<keyword evidence="5" id="KW-1185">Reference proteome</keyword>
<organism evidence="3">
    <name type="scientific">Gaeumannomyces tritici (strain R3-111a-1)</name>
    <name type="common">Wheat and barley take-all root rot fungus</name>
    <name type="synonym">Gaeumannomyces graminis var. tritici</name>
    <dbReference type="NCBI Taxonomy" id="644352"/>
    <lineage>
        <taxon>Eukaryota</taxon>
        <taxon>Fungi</taxon>
        <taxon>Dikarya</taxon>
        <taxon>Ascomycota</taxon>
        <taxon>Pezizomycotina</taxon>
        <taxon>Sordariomycetes</taxon>
        <taxon>Sordariomycetidae</taxon>
        <taxon>Magnaporthales</taxon>
        <taxon>Magnaporthaceae</taxon>
        <taxon>Gaeumannomyces</taxon>
    </lineage>
</organism>
<dbReference type="Proteomes" id="UP000006039">
    <property type="component" value="Unassembled WGS sequence"/>
</dbReference>
<feature type="region of interest" description="Disordered" evidence="1">
    <location>
        <begin position="1"/>
        <end position="20"/>
    </location>
</feature>
<dbReference type="AlphaFoldDB" id="J3PHI1"/>
<feature type="compositionally biased region" description="Pro residues" evidence="1">
    <location>
        <begin position="1"/>
        <end position="10"/>
    </location>
</feature>
<reference evidence="5" key="1">
    <citation type="submission" date="2010-07" db="EMBL/GenBank/DDBJ databases">
        <title>The genome sequence of Gaeumannomyces graminis var. tritici strain R3-111a-1.</title>
        <authorList>
            <consortium name="The Broad Institute Genome Sequencing Platform"/>
            <person name="Ma L.-J."/>
            <person name="Dead R."/>
            <person name="Young S."/>
            <person name="Zeng Q."/>
            <person name="Koehrsen M."/>
            <person name="Alvarado L."/>
            <person name="Berlin A."/>
            <person name="Chapman S.B."/>
            <person name="Chen Z."/>
            <person name="Freedman E."/>
            <person name="Gellesch M."/>
            <person name="Goldberg J."/>
            <person name="Griggs A."/>
            <person name="Gujja S."/>
            <person name="Heilman E.R."/>
            <person name="Heiman D."/>
            <person name="Hepburn T."/>
            <person name="Howarth C."/>
            <person name="Jen D."/>
            <person name="Larson L."/>
            <person name="Mehta T."/>
            <person name="Neiman D."/>
            <person name="Pearson M."/>
            <person name="Roberts A."/>
            <person name="Saif S."/>
            <person name="Shea T."/>
            <person name="Shenoy N."/>
            <person name="Sisk P."/>
            <person name="Stolte C."/>
            <person name="Sykes S."/>
            <person name="Walk T."/>
            <person name="White J."/>
            <person name="Yandava C."/>
            <person name="Haas B."/>
            <person name="Nusbaum C."/>
            <person name="Birren B."/>
        </authorList>
    </citation>
    <scope>NUCLEOTIDE SEQUENCE [LARGE SCALE GENOMIC DNA]</scope>
    <source>
        <strain evidence="5">R3-111a-1</strain>
    </source>
</reference>
<dbReference type="OrthoDB" id="165382at2759"/>
<proteinExistence type="predicted"/>
<dbReference type="VEuPathDB" id="FungiDB:GGTG_12961"/>
<feature type="domain" description="F-box" evidence="2">
    <location>
        <begin position="77"/>
        <end position="109"/>
    </location>
</feature>
<evidence type="ECO:0000313" key="5">
    <source>
        <dbReference type="Proteomes" id="UP000006039"/>
    </source>
</evidence>
<evidence type="ECO:0000313" key="3">
    <source>
        <dbReference type="EMBL" id="EJT69342.1"/>
    </source>
</evidence>
<dbReference type="InterPro" id="IPR036047">
    <property type="entry name" value="F-box-like_dom_sf"/>
</dbReference>
<evidence type="ECO:0000259" key="2">
    <source>
        <dbReference type="Pfam" id="PF00646"/>
    </source>
</evidence>
<reference evidence="3" key="2">
    <citation type="submission" date="2010-07" db="EMBL/GenBank/DDBJ databases">
        <authorList>
            <consortium name="The Broad Institute Genome Sequencing Platform"/>
            <consortium name="Broad Institute Genome Sequencing Center for Infectious Disease"/>
            <person name="Ma L.-J."/>
            <person name="Dead R."/>
            <person name="Young S."/>
            <person name="Zeng Q."/>
            <person name="Koehrsen M."/>
            <person name="Alvarado L."/>
            <person name="Berlin A."/>
            <person name="Chapman S.B."/>
            <person name="Chen Z."/>
            <person name="Freedman E."/>
            <person name="Gellesch M."/>
            <person name="Goldberg J."/>
            <person name="Griggs A."/>
            <person name="Gujja S."/>
            <person name="Heilman E.R."/>
            <person name="Heiman D."/>
            <person name="Hepburn T."/>
            <person name="Howarth C."/>
            <person name="Jen D."/>
            <person name="Larson L."/>
            <person name="Mehta T."/>
            <person name="Neiman D."/>
            <person name="Pearson M."/>
            <person name="Roberts A."/>
            <person name="Saif S."/>
            <person name="Shea T."/>
            <person name="Shenoy N."/>
            <person name="Sisk P."/>
            <person name="Stolte C."/>
            <person name="Sykes S."/>
            <person name="Walk T."/>
            <person name="White J."/>
            <person name="Yandava C."/>
            <person name="Haas B."/>
            <person name="Nusbaum C."/>
            <person name="Birren B."/>
        </authorList>
    </citation>
    <scope>NUCLEOTIDE SEQUENCE</scope>
    <source>
        <strain evidence="3">R3-111a-1</strain>
    </source>
</reference>
<dbReference type="STRING" id="644352.J3PHI1"/>
<evidence type="ECO:0000256" key="1">
    <source>
        <dbReference type="SAM" id="MobiDB-lite"/>
    </source>
</evidence>
<evidence type="ECO:0000313" key="4">
    <source>
        <dbReference type="EnsemblFungi" id="EJT69342"/>
    </source>
</evidence>
<reference evidence="4" key="5">
    <citation type="submission" date="2018-04" db="UniProtKB">
        <authorList>
            <consortium name="EnsemblFungi"/>
        </authorList>
    </citation>
    <scope>IDENTIFICATION</scope>
    <source>
        <strain evidence="4">R3-111a-1</strain>
    </source>
</reference>
<accession>J3PHI1</accession>
<reference evidence="4" key="4">
    <citation type="journal article" date="2015" name="G3 (Bethesda)">
        <title>Genome sequences of three phytopathogenic species of the Magnaporthaceae family of fungi.</title>
        <authorList>
            <person name="Okagaki L.H."/>
            <person name="Nunes C.C."/>
            <person name="Sailsbery J."/>
            <person name="Clay B."/>
            <person name="Brown D."/>
            <person name="John T."/>
            <person name="Oh Y."/>
            <person name="Young N."/>
            <person name="Fitzgerald M."/>
            <person name="Haas B.J."/>
            <person name="Zeng Q."/>
            <person name="Young S."/>
            <person name="Adiconis X."/>
            <person name="Fan L."/>
            <person name="Levin J.Z."/>
            <person name="Mitchell T.K."/>
            <person name="Okubara P.A."/>
            <person name="Farman M.L."/>
            <person name="Kohn L.M."/>
            <person name="Birren B."/>
            <person name="Ma L.-J."/>
            <person name="Dean R.A."/>
        </authorList>
    </citation>
    <scope>NUCLEOTIDE SEQUENCE</scope>
    <source>
        <strain evidence="4">R3-111a-1</strain>
    </source>
</reference>
<sequence length="349" mass="38382">MPSTSAPPPQNADGEQRQRSKAAILRATTYYRDSWDRIGIRPNPDEKRKHPGVRASVLEPFRRLDFSSSSSSSLGALSRLPPELLANILLELDVLSVFRFRGTNNLARHVAFASPQYRAVATHAPSVLHALLLTGVAPRVTLNDLWDLVSDSGACAFCGLFGPVLFIPTLQRCCFPCIQTSPKLAVVSAAAAAKASALPRRRLREALLAVHTVPGEYGLWDQRRTRRRYLVSCAAVLDAFGASCPEPPADKEDPEVARCMVVTALPHIDRASPLGKATRHLSCKGCQAAVERRPVPSGLDLYRIRDRCYTARGFLEHFGLCADAQALWESSKGLPPQLPQGLKRKRRRH</sequence>
<dbReference type="RefSeq" id="XP_009229127.1">
    <property type="nucleotide sequence ID" value="XM_009230863.1"/>
</dbReference>
<protein>
    <recommendedName>
        <fullName evidence="2">F-box domain-containing protein</fullName>
    </recommendedName>
</protein>
<dbReference type="InterPro" id="IPR001810">
    <property type="entry name" value="F-box_dom"/>
</dbReference>
<reference evidence="3" key="3">
    <citation type="submission" date="2010-09" db="EMBL/GenBank/DDBJ databases">
        <title>Annotation of Gaeumannomyces graminis var. tritici R3-111a-1.</title>
        <authorList>
            <consortium name="The Broad Institute Genome Sequencing Platform"/>
            <person name="Ma L.-J."/>
            <person name="Dead R."/>
            <person name="Young S.K."/>
            <person name="Zeng Q."/>
            <person name="Gargeya S."/>
            <person name="Fitzgerald M."/>
            <person name="Haas B."/>
            <person name="Abouelleil A."/>
            <person name="Alvarado L."/>
            <person name="Arachchi H.M."/>
            <person name="Berlin A."/>
            <person name="Brown A."/>
            <person name="Chapman S.B."/>
            <person name="Chen Z."/>
            <person name="Dunbar C."/>
            <person name="Freedman E."/>
            <person name="Gearin G."/>
            <person name="Gellesch M."/>
            <person name="Goldberg J."/>
            <person name="Griggs A."/>
            <person name="Gujja S."/>
            <person name="Heiman D."/>
            <person name="Howarth C."/>
            <person name="Larson L."/>
            <person name="Lui A."/>
            <person name="MacDonald P.J.P."/>
            <person name="Mehta T."/>
            <person name="Montmayeur A."/>
            <person name="Murphy C."/>
            <person name="Neiman D."/>
            <person name="Pearson M."/>
            <person name="Priest M."/>
            <person name="Roberts A."/>
            <person name="Saif S."/>
            <person name="Shea T."/>
            <person name="Shenoy N."/>
            <person name="Sisk P."/>
            <person name="Stolte C."/>
            <person name="Sykes S."/>
            <person name="Yandava C."/>
            <person name="Wortman J."/>
            <person name="Nusbaum C."/>
            <person name="Birren B."/>
        </authorList>
    </citation>
    <scope>NUCLEOTIDE SEQUENCE</scope>
    <source>
        <strain evidence="3">R3-111a-1</strain>
    </source>
</reference>
<dbReference type="Pfam" id="PF00646">
    <property type="entry name" value="F-box"/>
    <property type="match status" value="1"/>
</dbReference>
<dbReference type="GeneID" id="20353419"/>
<dbReference type="EnsemblFungi" id="EJT69342">
    <property type="protein sequence ID" value="EJT69342"/>
    <property type="gene ID" value="GGTG_12961"/>
</dbReference>
<gene>
    <name evidence="4" type="primary">20353419</name>
    <name evidence="3" type="ORF">GGTG_12961</name>
</gene>
<dbReference type="HOGENOM" id="CLU_040048_1_0_1"/>
<name>J3PHI1_GAET3</name>
<dbReference type="eggNOG" id="ENOG502SM08">
    <property type="taxonomic scope" value="Eukaryota"/>
</dbReference>
<dbReference type="SUPFAM" id="SSF81383">
    <property type="entry name" value="F-box domain"/>
    <property type="match status" value="1"/>
</dbReference>
<dbReference type="EMBL" id="GL385404">
    <property type="protein sequence ID" value="EJT69342.1"/>
    <property type="molecule type" value="Genomic_DNA"/>
</dbReference>